<name>A0A518HLL7_9BACT</name>
<dbReference type="Pfam" id="PF07587">
    <property type="entry name" value="PSD1"/>
    <property type="match status" value="1"/>
</dbReference>
<sequence>MWILACAASLSITLLCGLVWWLTIPDTGDDPSRLANQRPADGSGRSAAALPAEPTPDPTPSHLASPNATGRLLANVDSGSSPPHSIANPATMVTASGLGRSAPSAVPDVREIYESSNPIHGRNAVDDDVFRQLIALGIKPAKLCSDEVFLRRVYVDVLGTLPTVQEAKSFLDNHREHKRQRLIDELLKRREFADYWAMKWCDVLRVKAEFPVNLWPGAAQAYHRWIHSAIKRNLPYDEFARELLTASGSNFRTPQVNFYRALQSKEPEAISHVVALTFLGERTDGWPETRRAGVAQFFSKVGYKPTGEWKEEIVFFDRRRNGADPNQAVDAVYPSGVSVRIPPDQDPRQVFADWLTDRRNPWFARAVTNRIWYWLLGRGIVDPPDDVRHDNPPANLPLLNTLARELVASDYDIKHVYRLILNSSAYQLSCIAESEDDRAAEHFAYYPTQRLDAEVLIDAICQITGTTETYMSIIPEPFTFLPESHRAILLPDGSITSSFLEMFGRPARDTGLLSERNNRLTASQALHLLNSNHIRNKIERGPGIRSLIQQGRDSWDTAERIYLAILSRRPTENELNTAAALCDDPRGARELAWVLINSDEFLFRH</sequence>
<keyword evidence="5" id="KW-1185">Reference proteome</keyword>
<evidence type="ECO:0000256" key="1">
    <source>
        <dbReference type="SAM" id="MobiDB-lite"/>
    </source>
</evidence>
<evidence type="ECO:0000259" key="2">
    <source>
        <dbReference type="Pfam" id="PF07583"/>
    </source>
</evidence>
<evidence type="ECO:0000313" key="5">
    <source>
        <dbReference type="Proteomes" id="UP000319004"/>
    </source>
</evidence>
<dbReference type="Pfam" id="PF07583">
    <property type="entry name" value="PSCyt2"/>
    <property type="match status" value="1"/>
</dbReference>
<dbReference type="AlphaFoldDB" id="A0A518HLL7"/>
<proteinExistence type="predicted"/>
<protein>
    <recommendedName>
        <fullName evidence="6">DUF1553 domain-containing protein</fullName>
    </recommendedName>
</protein>
<evidence type="ECO:0008006" key="6">
    <source>
        <dbReference type="Google" id="ProtNLM"/>
    </source>
</evidence>
<feature type="domain" description="DUF1549" evidence="2">
    <location>
        <begin position="125"/>
        <end position="265"/>
    </location>
</feature>
<feature type="region of interest" description="Disordered" evidence="1">
    <location>
        <begin position="29"/>
        <end position="67"/>
    </location>
</feature>
<dbReference type="InterPro" id="IPR022655">
    <property type="entry name" value="DUF1553"/>
</dbReference>
<evidence type="ECO:0000313" key="4">
    <source>
        <dbReference type="EMBL" id="QDV41679.1"/>
    </source>
</evidence>
<evidence type="ECO:0000259" key="3">
    <source>
        <dbReference type="Pfam" id="PF07587"/>
    </source>
</evidence>
<dbReference type="InterPro" id="IPR011444">
    <property type="entry name" value="DUF1549"/>
</dbReference>
<dbReference type="PANTHER" id="PTHR35889">
    <property type="entry name" value="CYCLOINULO-OLIGOSACCHARIDE FRUCTANOTRANSFERASE-RELATED"/>
    <property type="match status" value="1"/>
</dbReference>
<accession>A0A518HLL7</accession>
<dbReference type="EMBL" id="CP037423">
    <property type="protein sequence ID" value="QDV41679.1"/>
    <property type="molecule type" value="Genomic_DNA"/>
</dbReference>
<dbReference type="OrthoDB" id="289126at2"/>
<feature type="domain" description="DUF1553" evidence="3">
    <location>
        <begin position="348"/>
        <end position="580"/>
    </location>
</feature>
<gene>
    <name evidence="4" type="ORF">Enr13x_15220</name>
</gene>
<dbReference type="RefSeq" id="WP_145385365.1">
    <property type="nucleotide sequence ID" value="NZ_CP037423.1"/>
</dbReference>
<dbReference type="Proteomes" id="UP000319004">
    <property type="component" value="Chromosome"/>
</dbReference>
<dbReference type="KEGG" id="snep:Enr13x_15220"/>
<reference evidence="4 5" key="1">
    <citation type="submission" date="2019-03" db="EMBL/GenBank/DDBJ databases">
        <title>Deep-cultivation of Planctomycetes and their phenomic and genomic characterization uncovers novel biology.</title>
        <authorList>
            <person name="Wiegand S."/>
            <person name="Jogler M."/>
            <person name="Boedeker C."/>
            <person name="Pinto D."/>
            <person name="Vollmers J."/>
            <person name="Rivas-Marin E."/>
            <person name="Kohn T."/>
            <person name="Peeters S.H."/>
            <person name="Heuer A."/>
            <person name="Rast P."/>
            <person name="Oberbeckmann S."/>
            <person name="Bunk B."/>
            <person name="Jeske O."/>
            <person name="Meyerdierks A."/>
            <person name="Storesund J.E."/>
            <person name="Kallscheuer N."/>
            <person name="Luecker S."/>
            <person name="Lage O.M."/>
            <person name="Pohl T."/>
            <person name="Merkel B.J."/>
            <person name="Hornburger P."/>
            <person name="Mueller R.-W."/>
            <person name="Bruemmer F."/>
            <person name="Labrenz M."/>
            <person name="Spormann A.M."/>
            <person name="Op den Camp H."/>
            <person name="Overmann J."/>
            <person name="Amann R."/>
            <person name="Jetten M.S.M."/>
            <person name="Mascher T."/>
            <person name="Medema M.H."/>
            <person name="Devos D.P."/>
            <person name="Kaster A.-K."/>
            <person name="Ovreas L."/>
            <person name="Rohde M."/>
            <person name="Galperin M.Y."/>
            <person name="Jogler C."/>
        </authorList>
    </citation>
    <scope>NUCLEOTIDE SEQUENCE [LARGE SCALE GENOMIC DNA]</scope>
    <source>
        <strain evidence="4 5">Enr13</strain>
    </source>
</reference>
<organism evidence="4 5">
    <name type="scientific">Stieleria neptunia</name>
    <dbReference type="NCBI Taxonomy" id="2527979"/>
    <lineage>
        <taxon>Bacteria</taxon>
        <taxon>Pseudomonadati</taxon>
        <taxon>Planctomycetota</taxon>
        <taxon>Planctomycetia</taxon>
        <taxon>Pirellulales</taxon>
        <taxon>Pirellulaceae</taxon>
        <taxon>Stieleria</taxon>
    </lineage>
</organism>
<dbReference type="PANTHER" id="PTHR35889:SF3">
    <property type="entry name" value="F-BOX DOMAIN-CONTAINING PROTEIN"/>
    <property type="match status" value="1"/>
</dbReference>